<feature type="coiled-coil region" evidence="1">
    <location>
        <begin position="39"/>
        <end position="73"/>
    </location>
</feature>
<name>A0A1M6R8C0_9BACT</name>
<evidence type="ECO:0000256" key="1">
    <source>
        <dbReference type="SAM" id="Coils"/>
    </source>
</evidence>
<protein>
    <submittedName>
        <fullName evidence="2">Uncharacterized protein</fullName>
    </submittedName>
</protein>
<dbReference type="AlphaFoldDB" id="A0A1M6R8C0"/>
<proteinExistence type="predicted"/>
<evidence type="ECO:0000313" key="3">
    <source>
        <dbReference type="Proteomes" id="UP000184275"/>
    </source>
</evidence>
<dbReference type="EMBL" id="FRAW01000003">
    <property type="protein sequence ID" value="SHK28711.1"/>
    <property type="molecule type" value="Genomic_DNA"/>
</dbReference>
<dbReference type="RefSeq" id="WP_073302509.1">
    <property type="nucleotide sequence ID" value="NZ_FRAW01000003.1"/>
</dbReference>
<sequence>MSNTAKFRINAAEIRLTNSRRMLIASMDRVTERLENRLFALSSAEVDRLNRQLENIQNRLAEINDRLMDIQNQKRATTFRVSFPDMEKDGERKSCIVWKT</sequence>
<gene>
    <name evidence="2" type="ORF">SAMN05720469_103147</name>
</gene>
<dbReference type="Proteomes" id="UP000184275">
    <property type="component" value="Unassembled WGS sequence"/>
</dbReference>
<keyword evidence="3" id="KW-1185">Reference proteome</keyword>
<accession>A0A1M6R8C0</accession>
<evidence type="ECO:0000313" key="2">
    <source>
        <dbReference type="EMBL" id="SHK28711.1"/>
    </source>
</evidence>
<keyword evidence="1" id="KW-0175">Coiled coil</keyword>
<organism evidence="2 3">
    <name type="scientific">Fibrobacter intestinalis</name>
    <dbReference type="NCBI Taxonomy" id="28122"/>
    <lineage>
        <taxon>Bacteria</taxon>
        <taxon>Pseudomonadati</taxon>
        <taxon>Fibrobacterota</taxon>
        <taxon>Fibrobacteria</taxon>
        <taxon>Fibrobacterales</taxon>
        <taxon>Fibrobacteraceae</taxon>
        <taxon>Fibrobacter</taxon>
    </lineage>
</organism>
<reference evidence="3" key="1">
    <citation type="submission" date="2016-11" db="EMBL/GenBank/DDBJ databases">
        <authorList>
            <person name="Varghese N."/>
            <person name="Submissions S."/>
        </authorList>
    </citation>
    <scope>NUCLEOTIDE SEQUENCE [LARGE SCALE GENOMIC DNA]</scope>
    <source>
        <strain evidence="3">UWOS</strain>
    </source>
</reference>